<name>A0A6N8FI87_9BACI</name>
<dbReference type="RefSeq" id="WP_155669349.1">
    <property type="nucleotide sequence ID" value="NZ_WOCA01000011.1"/>
</dbReference>
<dbReference type="InterPro" id="IPR015797">
    <property type="entry name" value="NUDIX_hydrolase-like_dom_sf"/>
</dbReference>
<dbReference type="PROSITE" id="PS00893">
    <property type="entry name" value="NUDIX_BOX"/>
    <property type="match status" value="1"/>
</dbReference>
<evidence type="ECO:0000256" key="2">
    <source>
        <dbReference type="ARBA" id="ARBA00022801"/>
    </source>
</evidence>
<dbReference type="PANTHER" id="PTHR43046:SF2">
    <property type="entry name" value="8-OXO-DGTP DIPHOSPHATASE-RELATED"/>
    <property type="match status" value="1"/>
</dbReference>
<organism evidence="4 5">
    <name type="scientific">Ornithinibacillus caprae</name>
    <dbReference type="NCBI Taxonomy" id="2678566"/>
    <lineage>
        <taxon>Bacteria</taxon>
        <taxon>Bacillati</taxon>
        <taxon>Bacillota</taxon>
        <taxon>Bacilli</taxon>
        <taxon>Bacillales</taxon>
        <taxon>Bacillaceae</taxon>
        <taxon>Ornithinibacillus</taxon>
    </lineage>
</organism>
<sequence>MKKNDHGRVFLDFIYMEEHEMEAYKPIAGSFAALICENKYLLCYNKWREQWELPAGRKEKCETSKECAIRELYEETGQVVKDMNFKGLLKVKDVKSEIIKYNPVYVKRVVNLQPFRKNNETNQIKLWDQQEELPAYDPVDLQLLNFLK</sequence>
<dbReference type="AlphaFoldDB" id="A0A6N8FI87"/>
<keyword evidence="2" id="KW-0378">Hydrolase</keyword>
<evidence type="ECO:0000313" key="4">
    <source>
        <dbReference type="EMBL" id="MUK89372.1"/>
    </source>
</evidence>
<dbReference type="Pfam" id="PF00293">
    <property type="entry name" value="NUDIX"/>
    <property type="match status" value="1"/>
</dbReference>
<dbReference type="GO" id="GO:0016787">
    <property type="term" value="F:hydrolase activity"/>
    <property type="evidence" value="ECO:0007669"/>
    <property type="project" value="UniProtKB-KW"/>
</dbReference>
<dbReference type="PROSITE" id="PS51462">
    <property type="entry name" value="NUDIX"/>
    <property type="match status" value="1"/>
</dbReference>
<dbReference type="PANTHER" id="PTHR43046">
    <property type="entry name" value="GDP-MANNOSE MANNOSYL HYDROLASE"/>
    <property type="match status" value="1"/>
</dbReference>
<dbReference type="InterPro" id="IPR020084">
    <property type="entry name" value="NUDIX_hydrolase_CS"/>
</dbReference>
<evidence type="ECO:0000259" key="3">
    <source>
        <dbReference type="PROSITE" id="PS51462"/>
    </source>
</evidence>
<dbReference type="SUPFAM" id="SSF55811">
    <property type="entry name" value="Nudix"/>
    <property type="match status" value="1"/>
</dbReference>
<proteinExistence type="predicted"/>
<gene>
    <name evidence="4" type="ORF">GMD78_13470</name>
</gene>
<comment type="caution">
    <text evidence="4">The sequence shown here is derived from an EMBL/GenBank/DDBJ whole genome shotgun (WGS) entry which is preliminary data.</text>
</comment>
<keyword evidence="5" id="KW-1185">Reference proteome</keyword>
<accession>A0A6N8FI87</accession>
<feature type="domain" description="Nudix hydrolase" evidence="3">
    <location>
        <begin position="25"/>
        <end position="148"/>
    </location>
</feature>
<evidence type="ECO:0000313" key="5">
    <source>
        <dbReference type="Proteomes" id="UP000469125"/>
    </source>
</evidence>
<comment type="cofactor">
    <cofactor evidence="1">
        <name>Mg(2+)</name>
        <dbReference type="ChEBI" id="CHEBI:18420"/>
    </cofactor>
</comment>
<dbReference type="InterPro" id="IPR000086">
    <property type="entry name" value="NUDIX_hydrolase_dom"/>
</dbReference>
<reference evidence="4 5" key="1">
    <citation type="submission" date="2019-11" db="EMBL/GenBank/DDBJ databases">
        <authorList>
            <person name="Li X."/>
        </authorList>
    </citation>
    <scope>NUCLEOTIDE SEQUENCE [LARGE SCALE GENOMIC DNA]</scope>
    <source>
        <strain evidence="4 5">L9</strain>
    </source>
</reference>
<dbReference type="EMBL" id="WOCA01000011">
    <property type="protein sequence ID" value="MUK89372.1"/>
    <property type="molecule type" value="Genomic_DNA"/>
</dbReference>
<evidence type="ECO:0000256" key="1">
    <source>
        <dbReference type="ARBA" id="ARBA00001946"/>
    </source>
</evidence>
<dbReference type="Proteomes" id="UP000469125">
    <property type="component" value="Unassembled WGS sequence"/>
</dbReference>
<protein>
    <submittedName>
        <fullName evidence="4">NUDIX domain-containing protein</fullName>
    </submittedName>
</protein>
<dbReference type="Gene3D" id="3.90.79.10">
    <property type="entry name" value="Nucleoside Triphosphate Pyrophosphohydrolase"/>
    <property type="match status" value="1"/>
</dbReference>